<dbReference type="Proteomes" id="UP001480595">
    <property type="component" value="Unassembled WGS sequence"/>
</dbReference>
<feature type="signal peptide" evidence="1">
    <location>
        <begin position="1"/>
        <end position="26"/>
    </location>
</feature>
<organism evidence="2 3">
    <name type="scientific">Apiospora phragmitis</name>
    <dbReference type="NCBI Taxonomy" id="2905665"/>
    <lineage>
        <taxon>Eukaryota</taxon>
        <taxon>Fungi</taxon>
        <taxon>Dikarya</taxon>
        <taxon>Ascomycota</taxon>
        <taxon>Pezizomycotina</taxon>
        <taxon>Sordariomycetes</taxon>
        <taxon>Xylariomycetidae</taxon>
        <taxon>Amphisphaeriales</taxon>
        <taxon>Apiosporaceae</taxon>
        <taxon>Apiospora</taxon>
    </lineage>
</organism>
<keyword evidence="1" id="KW-0732">Signal</keyword>
<accession>A0ABR1X6U1</accession>
<evidence type="ECO:0000256" key="1">
    <source>
        <dbReference type="SAM" id="SignalP"/>
    </source>
</evidence>
<feature type="chain" id="PRO_5046734020" evidence="1">
    <location>
        <begin position="27"/>
        <end position="249"/>
    </location>
</feature>
<dbReference type="RefSeq" id="XP_066722669.1">
    <property type="nucleotide sequence ID" value="XM_066852037.1"/>
</dbReference>
<evidence type="ECO:0000313" key="2">
    <source>
        <dbReference type="EMBL" id="KAK8091123.1"/>
    </source>
</evidence>
<dbReference type="GeneID" id="92085100"/>
<keyword evidence="3" id="KW-1185">Reference proteome</keyword>
<dbReference type="EMBL" id="JAQQWL010000001">
    <property type="protein sequence ID" value="KAK8091123.1"/>
    <property type="molecule type" value="Genomic_DNA"/>
</dbReference>
<comment type="caution">
    <text evidence="2">The sequence shown here is derived from an EMBL/GenBank/DDBJ whole genome shotgun (WGS) entry which is preliminary data.</text>
</comment>
<name>A0ABR1X6U1_9PEZI</name>
<gene>
    <name evidence="2" type="ORF">PG994_000628</name>
</gene>
<evidence type="ECO:0000313" key="3">
    <source>
        <dbReference type="Proteomes" id="UP001480595"/>
    </source>
</evidence>
<proteinExistence type="predicted"/>
<reference evidence="2 3" key="1">
    <citation type="submission" date="2023-01" db="EMBL/GenBank/DDBJ databases">
        <title>Analysis of 21 Apiospora genomes using comparative genomics revels a genus with tremendous synthesis potential of carbohydrate active enzymes and secondary metabolites.</title>
        <authorList>
            <person name="Sorensen T."/>
        </authorList>
    </citation>
    <scope>NUCLEOTIDE SEQUENCE [LARGE SCALE GENOMIC DNA]</scope>
    <source>
        <strain evidence="2 3">CBS 135458</strain>
    </source>
</reference>
<sequence length="249" mass="26967">MRVSNPTSRYLTALAVTGFLARTASAVCTNWTQDGTVIYRPGHNTIMFQQTLDRIECPGTPRRTIWVENHAISLPQEESDAVLALASAGFFRARPGLAYGNTGAAPTNDEANVRLDDNEFTPLRFHVDTADAREDQEGAARLSRDLFSAAPGANHTFNFAPDMVGSKGTLGRCSNESLDGLQVWVYAPYTRRDSSRYHANRTYVSGTFGWRETALKNDTSGAGSLIAGNRGLSAWASLATTIAVVLAFA</sequence>
<protein>
    <submittedName>
        <fullName evidence="2">Uncharacterized protein</fullName>
    </submittedName>
</protein>